<dbReference type="Pfam" id="PF00387">
    <property type="entry name" value="PI-PLC-Y"/>
    <property type="match status" value="1"/>
</dbReference>
<evidence type="ECO:0000256" key="2">
    <source>
        <dbReference type="ARBA" id="ARBA00022801"/>
    </source>
</evidence>
<sequence>MDRRKCVVDKKFITGELFTYLEHQNKECCKQAVLLRLDPDGLIVYWDSTQNPNLRKYLFVVSSVDHKQIDLKFMRIVANKDFSNHLFYDFHIPSEVTLVEWTTYLFDLVYKQKRQYHNVLRYMNKLAAPRQLQTSSQQICTNAYKKSNIEENSVIRKAAVQPIVRGKGLLFPEEFHRFVNTTQRDSRLNEEIHPKKTLNEIRKLIGQIEPDKTALSFQGFAAYMLSLPELDNQEFRLKLSEMCHSISHYYINSSHNTYLNGNQIQAARALPGNQCQICESDVEMYRQTLLAGCRCIELDCWDGINGEPVITHGPISLQKINVLPFAEVCEAIMESGFKTSDYPIVLSIENHCGPNQQRKMANFFQQIFGECLQNKPLEEYPLITGVALPSPTDLRRKILLKGRKADAPSTNSTTKLNAGKLQRRARSFCVTYSAMGTSAIKKSAAHILRKHDNEQSLYINARERSAERLLNNCELNTDELRSCKYQYDMMKCEKVEEIRRELSDLINYFQTTKKPKPDDPEYCMHSGSEHKIDKLITQNSTQLIHHTTKHIVRVYPDISRICSSNFIPMYFWTAGCQMIALNFQTNGLPMQMNQTLFEENGQSGYVLKPACLRQRSHKISVHDANILVANRLEVEVISVQFISLLSPKQSTSWISSVAVDLYDLPNDTVRDKYSTVEVTSDGYNTFYPKNKFVFEKIIKPEHAMLHIRLLDENKEEIGQRFLPVHKIQPGYRHILIRNRANRVDGPSTVYVKFGVEVYVPACQEELRKHYVDPLKYSREQDEHRQNFSDPMRLSKTPKTSTSKQN</sequence>
<dbReference type="GO" id="GO:0004435">
    <property type="term" value="F:phosphatidylinositol-4,5-bisphosphate phospholipase C activity"/>
    <property type="evidence" value="ECO:0007669"/>
    <property type="project" value="UniProtKB-EC"/>
</dbReference>
<accession>A0A915EDX1</accession>
<dbReference type="GO" id="GO:0046488">
    <property type="term" value="P:phosphatidylinositol metabolic process"/>
    <property type="evidence" value="ECO:0007669"/>
    <property type="project" value="TreeGrafter"/>
</dbReference>
<dbReference type="EC" id="3.1.4.11" evidence="1 5"/>
<dbReference type="PRINTS" id="PR00390">
    <property type="entry name" value="PHPHLIPASEC"/>
</dbReference>
<keyword evidence="2 5" id="KW-0378">Hydrolase</keyword>
<dbReference type="CDD" id="cd08558">
    <property type="entry name" value="PI-PLCc_eukaryota"/>
    <property type="match status" value="1"/>
</dbReference>
<reference evidence="9" key="1">
    <citation type="submission" date="2022-11" db="UniProtKB">
        <authorList>
            <consortium name="WormBaseParasite"/>
        </authorList>
    </citation>
    <scope>IDENTIFICATION</scope>
</reference>
<feature type="compositionally biased region" description="Polar residues" evidence="6">
    <location>
        <begin position="796"/>
        <end position="805"/>
    </location>
</feature>
<proteinExistence type="predicted"/>
<evidence type="ECO:0000256" key="3">
    <source>
        <dbReference type="ARBA" id="ARBA00022963"/>
    </source>
</evidence>
<dbReference type="SMART" id="SM00148">
    <property type="entry name" value="PLCXc"/>
    <property type="match status" value="1"/>
</dbReference>
<dbReference type="InterPro" id="IPR001711">
    <property type="entry name" value="PLipase_C_Pinositol-sp_Y"/>
</dbReference>
<dbReference type="InterPro" id="IPR011992">
    <property type="entry name" value="EF-hand-dom_pair"/>
</dbReference>
<keyword evidence="4 5" id="KW-0443">Lipid metabolism</keyword>
<dbReference type="InterPro" id="IPR017946">
    <property type="entry name" value="PLC-like_Pdiesterase_TIM-brl"/>
</dbReference>
<dbReference type="PROSITE" id="PS50008">
    <property type="entry name" value="PIPLC_Y_DOMAIN"/>
    <property type="match status" value="1"/>
</dbReference>
<dbReference type="SUPFAM" id="SSF47473">
    <property type="entry name" value="EF-hand"/>
    <property type="match status" value="1"/>
</dbReference>
<dbReference type="SUPFAM" id="SSF50729">
    <property type="entry name" value="PH domain-like"/>
    <property type="match status" value="1"/>
</dbReference>
<feature type="region of interest" description="Disordered" evidence="6">
    <location>
        <begin position="777"/>
        <end position="805"/>
    </location>
</feature>
<keyword evidence="3 5" id="KW-0442">Lipid degradation</keyword>
<dbReference type="PANTHER" id="PTHR10336">
    <property type="entry name" value="PHOSPHOINOSITIDE-SPECIFIC PHOSPHOLIPASE C FAMILY PROTEIN"/>
    <property type="match status" value="1"/>
</dbReference>
<dbReference type="GO" id="GO:0048015">
    <property type="term" value="P:phosphatidylinositol-mediated signaling"/>
    <property type="evidence" value="ECO:0007669"/>
    <property type="project" value="TreeGrafter"/>
</dbReference>
<dbReference type="InterPro" id="IPR001192">
    <property type="entry name" value="PI-PLC_fam"/>
</dbReference>
<evidence type="ECO:0000313" key="9">
    <source>
        <dbReference type="WBParaSite" id="jg4281.1"/>
    </source>
</evidence>
<comment type="catalytic activity">
    <reaction evidence="5">
        <text>a 1,2-diacyl-sn-glycero-3-phospho-(1D-myo-inositol-4,5-bisphosphate) + H2O = 1D-myo-inositol 1,4,5-trisphosphate + a 1,2-diacyl-sn-glycerol + H(+)</text>
        <dbReference type="Rhea" id="RHEA:33179"/>
        <dbReference type="ChEBI" id="CHEBI:15377"/>
        <dbReference type="ChEBI" id="CHEBI:15378"/>
        <dbReference type="ChEBI" id="CHEBI:17815"/>
        <dbReference type="ChEBI" id="CHEBI:58456"/>
        <dbReference type="ChEBI" id="CHEBI:203600"/>
        <dbReference type="EC" id="3.1.4.11"/>
    </reaction>
</comment>
<dbReference type="PROSITE" id="PS50007">
    <property type="entry name" value="PIPLC_X_DOMAIN"/>
    <property type="match status" value="1"/>
</dbReference>
<dbReference type="Gene3D" id="3.20.20.190">
    <property type="entry name" value="Phosphatidylinositol (PI) phosphodiesterase"/>
    <property type="match status" value="1"/>
</dbReference>
<dbReference type="SUPFAM" id="SSF51695">
    <property type="entry name" value="PLC-like phosphodiesterases"/>
    <property type="match status" value="1"/>
</dbReference>
<evidence type="ECO:0000256" key="1">
    <source>
        <dbReference type="ARBA" id="ARBA00012368"/>
    </source>
</evidence>
<keyword evidence="8" id="KW-1185">Reference proteome</keyword>
<feature type="compositionally biased region" description="Basic and acidic residues" evidence="6">
    <location>
        <begin position="777"/>
        <end position="786"/>
    </location>
</feature>
<dbReference type="SUPFAM" id="SSF49562">
    <property type="entry name" value="C2 domain (Calcium/lipid-binding domain, CaLB)"/>
    <property type="match status" value="1"/>
</dbReference>
<dbReference type="WBParaSite" id="jg4281.1">
    <property type="protein sequence ID" value="jg4281.1"/>
    <property type="gene ID" value="jg4281"/>
</dbReference>
<evidence type="ECO:0000256" key="5">
    <source>
        <dbReference type="RuleBase" id="RU361133"/>
    </source>
</evidence>
<evidence type="ECO:0000259" key="7">
    <source>
        <dbReference type="PROSITE" id="PS50008"/>
    </source>
</evidence>
<dbReference type="Gene3D" id="1.10.238.10">
    <property type="entry name" value="EF-hand"/>
    <property type="match status" value="1"/>
</dbReference>
<dbReference type="Proteomes" id="UP000887574">
    <property type="component" value="Unplaced"/>
</dbReference>
<dbReference type="GO" id="GO:0051209">
    <property type="term" value="P:release of sequestered calcium ion into cytosol"/>
    <property type="evidence" value="ECO:0007669"/>
    <property type="project" value="TreeGrafter"/>
</dbReference>
<dbReference type="Gene3D" id="2.60.40.150">
    <property type="entry name" value="C2 domain"/>
    <property type="match status" value="1"/>
</dbReference>
<protein>
    <recommendedName>
        <fullName evidence="1 5">Phosphoinositide phospholipase C</fullName>
        <ecNumber evidence="1 5">3.1.4.11</ecNumber>
    </recommendedName>
</protein>
<dbReference type="AlphaFoldDB" id="A0A915EDX1"/>
<feature type="domain" description="PI-PLC Y-box" evidence="7">
    <location>
        <begin position="509"/>
        <end position="613"/>
    </location>
</feature>
<dbReference type="Pfam" id="PF00388">
    <property type="entry name" value="PI-PLC-X"/>
    <property type="match status" value="1"/>
</dbReference>
<evidence type="ECO:0000256" key="4">
    <source>
        <dbReference type="ARBA" id="ARBA00023098"/>
    </source>
</evidence>
<dbReference type="SMART" id="SM00149">
    <property type="entry name" value="PLCYc"/>
    <property type="match status" value="1"/>
</dbReference>
<evidence type="ECO:0000313" key="8">
    <source>
        <dbReference type="Proteomes" id="UP000887574"/>
    </source>
</evidence>
<dbReference type="GO" id="GO:0016042">
    <property type="term" value="P:lipid catabolic process"/>
    <property type="evidence" value="ECO:0007669"/>
    <property type="project" value="UniProtKB-KW"/>
</dbReference>
<dbReference type="InterPro" id="IPR000909">
    <property type="entry name" value="PLipase_C_PInositol-sp_X_dom"/>
</dbReference>
<dbReference type="PANTHER" id="PTHR10336:SF36">
    <property type="entry name" value="1-PHOSPHATIDYLINOSITOL 4,5-BISPHOSPHATE PHOSPHODIESTERASE BETA-4"/>
    <property type="match status" value="1"/>
</dbReference>
<organism evidence="8 9">
    <name type="scientific">Ditylenchus dipsaci</name>
    <dbReference type="NCBI Taxonomy" id="166011"/>
    <lineage>
        <taxon>Eukaryota</taxon>
        <taxon>Metazoa</taxon>
        <taxon>Ecdysozoa</taxon>
        <taxon>Nematoda</taxon>
        <taxon>Chromadorea</taxon>
        <taxon>Rhabditida</taxon>
        <taxon>Tylenchina</taxon>
        <taxon>Tylenchomorpha</taxon>
        <taxon>Sphaerularioidea</taxon>
        <taxon>Anguinidae</taxon>
        <taxon>Anguininae</taxon>
        <taxon>Ditylenchus</taxon>
    </lineage>
</organism>
<evidence type="ECO:0000256" key="6">
    <source>
        <dbReference type="SAM" id="MobiDB-lite"/>
    </source>
</evidence>
<dbReference type="InterPro" id="IPR035892">
    <property type="entry name" value="C2_domain_sf"/>
</dbReference>
<name>A0A915EDX1_9BILA</name>